<name>A0A4C1VSP3_EUMVA</name>
<protein>
    <submittedName>
        <fullName evidence="2">Uncharacterized protein</fullName>
    </submittedName>
</protein>
<dbReference type="AlphaFoldDB" id="A0A4C1VSP3"/>
<dbReference type="Proteomes" id="UP000299102">
    <property type="component" value="Unassembled WGS sequence"/>
</dbReference>
<gene>
    <name evidence="2" type="ORF">EVAR_30657_1</name>
</gene>
<proteinExistence type="predicted"/>
<organism evidence="2 3">
    <name type="scientific">Eumeta variegata</name>
    <name type="common">Bagworm moth</name>
    <name type="synonym">Eumeta japonica</name>
    <dbReference type="NCBI Taxonomy" id="151549"/>
    <lineage>
        <taxon>Eukaryota</taxon>
        <taxon>Metazoa</taxon>
        <taxon>Ecdysozoa</taxon>
        <taxon>Arthropoda</taxon>
        <taxon>Hexapoda</taxon>
        <taxon>Insecta</taxon>
        <taxon>Pterygota</taxon>
        <taxon>Neoptera</taxon>
        <taxon>Endopterygota</taxon>
        <taxon>Lepidoptera</taxon>
        <taxon>Glossata</taxon>
        <taxon>Ditrysia</taxon>
        <taxon>Tineoidea</taxon>
        <taxon>Psychidae</taxon>
        <taxon>Oiketicinae</taxon>
        <taxon>Eumeta</taxon>
    </lineage>
</organism>
<dbReference type="EMBL" id="BGZK01000395">
    <property type="protein sequence ID" value="GBP41219.1"/>
    <property type="molecule type" value="Genomic_DNA"/>
</dbReference>
<evidence type="ECO:0000256" key="1">
    <source>
        <dbReference type="SAM" id="MobiDB-lite"/>
    </source>
</evidence>
<feature type="region of interest" description="Disordered" evidence="1">
    <location>
        <begin position="173"/>
        <end position="193"/>
    </location>
</feature>
<keyword evidence="3" id="KW-1185">Reference proteome</keyword>
<evidence type="ECO:0000313" key="2">
    <source>
        <dbReference type="EMBL" id="GBP41219.1"/>
    </source>
</evidence>
<comment type="caution">
    <text evidence="2">The sequence shown here is derived from an EMBL/GenBank/DDBJ whole genome shotgun (WGS) entry which is preliminary data.</text>
</comment>
<accession>A0A4C1VSP3</accession>
<evidence type="ECO:0000313" key="3">
    <source>
        <dbReference type="Proteomes" id="UP000299102"/>
    </source>
</evidence>
<sequence length="268" mass="30538">MGRRLRRQFRVAYRAAAEADRWSEEKIELPVFRFTFVACGRNSQQTALDPLRREGGASFVLFENVTFTLCSISELTFSDCNCQIPSLFFKSPLRKLKIFLQRGKLLFSYRCFSIDVGLTDSEPANSSIHFYQLEAIQFVVIGDGLPQRGFIRPIRRPPSAVRRLPSAVRRLPSAVRRPPSSAHGPWIDIKTAKDPANGEDRGIEIADIPRPQTKFYEKLTVVRDVASCQLRRKGRPVPHDAQPLTVVRDTLSSQLRAKRGRVWLLNRS</sequence>
<reference evidence="2 3" key="1">
    <citation type="journal article" date="2019" name="Commun. Biol.">
        <title>The bagworm genome reveals a unique fibroin gene that provides high tensile strength.</title>
        <authorList>
            <person name="Kono N."/>
            <person name="Nakamura H."/>
            <person name="Ohtoshi R."/>
            <person name="Tomita M."/>
            <person name="Numata K."/>
            <person name="Arakawa K."/>
        </authorList>
    </citation>
    <scope>NUCLEOTIDE SEQUENCE [LARGE SCALE GENOMIC DNA]</scope>
</reference>